<keyword evidence="1" id="KW-0805">Transcription regulation</keyword>
<dbReference type="Pfam" id="PF00072">
    <property type="entry name" value="Response_reg"/>
    <property type="match status" value="1"/>
</dbReference>
<organism evidence="7 8">
    <name type="scientific">Cohnella soli</name>
    <dbReference type="NCBI Taxonomy" id="425005"/>
    <lineage>
        <taxon>Bacteria</taxon>
        <taxon>Bacillati</taxon>
        <taxon>Bacillota</taxon>
        <taxon>Bacilli</taxon>
        <taxon>Bacillales</taxon>
        <taxon>Paenibacillaceae</taxon>
        <taxon>Cohnella</taxon>
    </lineage>
</organism>
<evidence type="ECO:0000259" key="6">
    <source>
        <dbReference type="PROSITE" id="PS50110"/>
    </source>
</evidence>
<proteinExistence type="predicted"/>
<evidence type="ECO:0000259" key="5">
    <source>
        <dbReference type="PROSITE" id="PS01124"/>
    </source>
</evidence>
<feature type="domain" description="HTH araC/xylS-type" evidence="5">
    <location>
        <begin position="419"/>
        <end position="517"/>
    </location>
</feature>
<dbReference type="PANTHER" id="PTHR43280">
    <property type="entry name" value="ARAC-FAMILY TRANSCRIPTIONAL REGULATOR"/>
    <property type="match status" value="1"/>
</dbReference>
<evidence type="ECO:0000256" key="3">
    <source>
        <dbReference type="ARBA" id="ARBA00023163"/>
    </source>
</evidence>
<dbReference type="Gene3D" id="1.10.10.60">
    <property type="entry name" value="Homeodomain-like"/>
    <property type="match status" value="2"/>
</dbReference>
<keyword evidence="2" id="KW-0238">DNA-binding</keyword>
<dbReference type="Proteomes" id="UP001596113">
    <property type="component" value="Unassembled WGS sequence"/>
</dbReference>
<keyword evidence="3" id="KW-0804">Transcription</keyword>
<gene>
    <name evidence="7" type="ORF">ACFPOF_21315</name>
</gene>
<dbReference type="EMBL" id="JBHSMI010000029">
    <property type="protein sequence ID" value="MFC5405289.1"/>
    <property type="molecule type" value="Genomic_DNA"/>
</dbReference>
<evidence type="ECO:0000313" key="7">
    <source>
        <dbReference type="EMBL" id="MFC5405289.1"/>
    </source>
</evidence>
<comment type="caution">
    <text evidence="7">The sequence shown here is derived from an EMBL/GenBank/DDBJ whole genome shotgun (WGS) entry which is preliminary data.</text>
</comment>
<reference evidence="8" key="1">
    <citation type="journal article" date="2019" name="Int. J. Syst. Evol. Microbiol.">
        <title>The Global Catalogue of Microorganisms (GCM) 10K type strain sequencing project: providing services to taxonomists for standard genome sequencing and annotation.</title>
        <authorList>
            <consortium name="The Broad Institute Genomics Platform"/>
            <consortium name="The Broad Institute Genome Sequencing Center for Infectious Disease"/>
            <person name="Wu L."/>
            <person name="Ma J."/>
        </authorList>
    </citation>
    <scope>NUCLEOTIDE SEQUENCE [LARGE SCALE GENOMIC DNA]</scope>
    <source>
        <strain evidence="8">CGMCC 1.18575</strain>
    </source>
</reference>
<dbReference type="RefSeq" id="WP_378136401.1">
    <property type="nucleotide sequence ID" value="NZ_JBHSMI010000029.1"/>
</dbReference>
<evidence type="ECO:0000256" key="2">
    <source>
        <dbReference type="ARBA" id="ARBA00023125"/>
    </source>
</evidence>
<dbReference type="SUPFAM" id="SSF46689">
    <property type="entry name" value="Homeodomain-like"/>
    <property type="match status" value="2"/>
</dbReference>
<evidence type="ECO:0000313" key="8">
    <source>
        <dbReference type="Proteomes" id="UP001596113"/>
    </source>
</evidence>
<dbReference type="InterPro" id="IPR020449">
    <property type="entry name" value="Tscrpt_reg_AraC-type_HTH"/>
</dbReference>
<dbReference type="Pfam" id="PF12833">
    <property type="entry name" value="HTH_18"/>
    <property type="match status" value="1"/>
</dbReference>
<evidence type="ECO:0000256" key="4">
    <source>
        <dbReference type="PROSITE-ProRule" id="PRU00169"/>
    </source>
</evidence>
<feature type="domain" description="Response regulatory" evidence="6">
    <location>
        <begin position="2"/>
        <end position="119"/>
    </location>
</feature>
<dbReference type="SMART" id="SM00342">
    <property type="entry name" value="HTH_ARAC"/>
    <property type="match status" value="1"/>
</dbReference>
<dbReference type="InterPro" id="IPR009057">
    <property type="entry name" value="Homeodomain-like_sf"/>
</dbReference>
<dbReference type="SMART" id="SM00448">
    <property type="entry name" value="REC"/>
    <property type="match status" value="1"/>
</dbReference>
<feature type="modified residue" description="4-aspartylphosphate" evidence="4">
    <location>
        <position position="54"/>
    </location>
</feature>
<dbReference type="PROSITE" id="PS01124">
    <property type="entry name" value="HTH_ARAC_FAMILY_2"/>
    <property type="match status" value="1"/>
</dbReference>
<dbReference type="InterPro" id="IPR018060">
    <property type="entry name" value="HTH_AraC"/>
</dbReference>
<dbReference type="InterPro" id="IPR011006">
    <property type="entry name" value="CheY-like_superfamily"/>
</dbReference>
<dbReference type="SUPFAM" id="SSF52172">
    <property type="entry name" value="CheY-like"/>
    <property type="match status" value="1"/>
</dbReference>
<dbReference type="Gene3D" id="3.40.50.2300">
    <property type="match status" value="1"/>
</dbReference>
<evidence type="ECO:0000256" key="1">
    <source>
        <dbReference type="ARBA" id="ARBA00023015"/>
    </source>
</evidence>
<protein>
    <submittedName>
        <fullName evidence="7">AraC family transcriptional regulator</fullName>
    </submittedName>
</protein>
<dbReference type="PRINTS" id="PR00032">
    <property type="entry name" value="HTHARAC"/>
</dbReference>
<dbReference type="PANTHER" id="PTHR43280:SF2">
    <property type="entry name" value="HTH-TYPE TRANSCRIPTIONAL REGULATOR EXSA"/>
    <property type="match status" value="1"/>
</dbReference>
<name>A0ABW0HXI9_9BACL</name>
<dbReference type="PROSITE" id="PS50110">
    <property type="entry name" value="RESPONSE_REGULATORY"/>
    <property type="match status" value="1"/>
</dbReference>
<accession>A0ABW0HXI9</accession>
<keyword evidence="4" id="KW-0597">Phosphoprotein</keyword>
<sequence>MKIMIVDDEVIIRNGLSTVINWEELGFTLLPPAASAEEALFRFRDEQPNIVLSDIKMAGMDGIAMASEMKRQSPDTEIIILTGFDTFTFAQQAIREGVSDYLLKSSRPEEIIMAAMKAKQRLQERWESNEEMSRGRSAFRDRLLERLAAEGTLSGQSEESADELLPRLRLTENRLSLQVLLLTAGGWGDRLEDLALARFAVANIVQEILPCETLLHKDKILVVLNQAAEAEGTTSSLETEFGRISRKLKCKLFVAAGSTVDSIEKLKRSCEEAEYAFAYRWIAKEDTFIPFESVKGRQGGRKVCSEEEETKLVSIAKSGSVIELRQWVDETVSGQLSDPEVTPDSLRAYLQSIILFGRRWLERVVSTVGEPSSLAELQRQDVHERADNLNPYETLFAPLKTIMDVYRETMSGERVSYIKRAIAYIKDHLDRNLTLQQVAKHVHLNPNHFSEVFKRETGLTYIEFVTKERIARAMELLDSTPMKVAEIAGRVGYEDVKYFGQLFKKTTGRTPSEYRDKR</sequence>
<dbReference type="InterPro" id="IPR001789">
    <property type="entry name" value="Sig_transdc_resp-reg_receiver"/>
</dbReference>
<keyword evidence="8" id="KW-1185">Reference proteome</keyword>
<dbReference type="CDD" id="cd17536">
    <property type="entry name" value="REC_YesN-like"/>
    <property type="match status" value="1"/>
</dbReference>